<keyword evidence="1" id="KW-0175">Coiled coil</keyword>
<evidence type="ECO:0000256" key="1">
    <source>
        <dbReference type="SAM" id="Coils"/>
    </source>
</evidence>
<accession>A0A0X8HR33</accession>
<reference evidence="2 3" key="1">
    <citation type="submission" date="2016-01" db="EMBL/GenBank/DDBJ databases">
        <title>Genome sequence of the yeast Holleya sinecauda.</title>
        <authorList>
            <person name="Dietrich F.S."/>
        </authorList>
    </citation>
    <scope>NUCLEOTIDE SEQUENCE [LARGE SCALE GENOMIC DNA]</scope>
    <source>
        <strain evidence="2 3">ATCC 58844</strain>
    </source>
</reference>
<sequence length="149" mass="16722">MGLFSKDSTETKVFTPATPVNISPGLLSQLVSTKETDFTRQQLNDKFLEEKVSQLYAQREEETLNKFELKLNNALLQDSTVEDELSSKNVSKKAAEMREKLSALESNTATKVDSKAKEAKKAVKDCLLSNKGRPLNCYEEIQKFKEAAL</sequence>
<proteinExistence type="predicted"/>
<keyword evidence="3" id="KW-1185">Reference proteome</keyword>
<organism evidence="2 3">
    <name type="scientific">Eremothecium sinecaudum</name>
    <dbReference type="NCBI Taxonomy" id="45286"/>
    <lineage>
        <taxon>Eukaryota</taxon>
        <taxon>Fungi</taxon>
        <taxon>Dikarya</taxon>
        <taxon>Ascomycota</taxon>
        <taxon>Saccharomycotina</taxon>
        <taxon>Saccharomycetes</taxon>
        <taxon>Saccharomycetales</taxon>
        <taxon>Saccharomycetaceae</taxon>
        <taxon>Eremothecium</taxon>
    </lineage>
</organism>
<dbReference type="OrthoDB" id="5544375at2759"/>
<evidence type="ECO:0000313" key="2">
    <source>
        <dbReference type="EMBL" id="AMD19887.1"/>
    </source>
</evidence>
<gene>
    <name evidence="2" type="ORF">AW171_hschr31749</name>
</gene>
<dbReference type="Proteomes" id="UP000243052">
    <property type="component" value="Chromosome iii"/>
</dbReference>
<dbReference type="GeneID" id="28723113"/>
<dbReference type="AlphaFoldDB" id="A0A0X8HR33"/>
<dbReference type="InterPro" id="IPR012471">
    <property type="entry name" value="DUF1690"/>
</dbReference>
<feature type="coiled-coil region" evidence="1">
    <location>
        <begin position="57"/>
        <end position="107"/>
    </location>
</feature>
<dbReference type="RefSeq" id="XP_017986883.1">
    <property type="nucleotide sequence ID" value="XM_018131229.1"/>
</dbReference>
<dbReference type="EMBL" id="CP014243">
    <property type="protein sequence ID" value="AMD19887.1"/>
    <property type="molecule type" value="Genomic_DNA"/>
</dbReference>
<dbReference type="Pfam" id="PF07956">
    <property type="entry name" value="DUF1690"/>
    <property type="match status" value="1"/>
</dbReference>
<name>A0A0X8HR33_9SACH</name>
<dbReference type="STRING" id="45286.A0A0X8HR33"/>
<protein>
    <submittedName>
        <fullName evidence="2">HCL264Cp</fullName>
    </submittedName>
</protein>
<evidence type="ECO:0000313" key="3">
    <source>
        <dbReference type="Proteomes" id="UP000243052"/>
    </source>
</evidence>